<gene>
    <name evidence="1" type="ORF">OG563_34000</name>
</gene>
<dbReference type="Proteomes" id="UP001432062">
    <property type="component" value="Chromosome"/>
</dbReference>
<accession>A0ABZ1Z7D2</accession>
<organism evidence="1 2">
    <name type="scientific">Nocardia vinacea</name>
    <dbReference type="NCBI Taxonomy" id="96468"/>
    <lineage>
        <taxon>Bacteria</taxon>
        <taxon>Bacillati</taxon>
        <taxon>Actinomycetota</taxon>
        <taxon>Actinomycetes</taxon>
        <taxon>Mycobacteriales</taxon>
        <taxon>Nocardiaceae</taxon>
        <taxon>Nocardia</taxon>
    </lineage>
</organism>
<evidence type="ECO:0000313" key="2">
    <source>
        <dbReference type="Proteomes" id="UP001432062"/>
    </source>
</evidence>
<reference evidence="1" key="1">
    <citation type="submission" date="2022-10" db="EMBL/GenBank/DDBJ databases">
        <title>The complete genomes of actinobacterial strains from the NBC collection.</title>
        <authorList>
            <person name="Joergensen T.S."/>
            <person name="Alvarez Arevalo M."/>
            <person name="Sterndorff E.B."/>
            <person name="Faurdal D."/>
            <person name="Vuksanovic O."/>
            <person name="Mourched A.-S."/>
            <person name="Charusanti P."/>
            <person name="Shaw S."/>
            <person name="Blin K."/>
            <person name="Weber T."/>
        </authorList>
    </citation>
    <scope>NUCLEOTIDE SEQUENCE</scope>
    <source>
        <strain evidence="1">NBC_01482</strain>
    </source>
</reference>
<keyword evidence="2" id="KW-1185">Reference proteome</keyword>
<name>A0ABZ1Z7D2_9NOCA</name>
<dbReference type="EMBL" id="CP109441">
    <property type="protein sequence ID" value="WUV51480.1"/>
    <property type="molecule type" value="Genomic_DNA"/>
</dbReference>
<dbReference type="RefSeq" id="WP_329416321.1">
    <property type="nucleotide sequence ID" value="NZ_CP109441.1"/>
</dbReference>
<sequence>MTVERTLDTLEDDTETTAADLASIIEAGRRRFCCDTELQVA</sequence>
<proteinExistence type="predicted"/>
<evidence type="ECO:0000313" key="1">
    <source>
        <dbReference type="EMBL" id="WUV51480.1"/>
    </source>
</evidence>
<protein>
    <submittedName>
        <fullName evidence="1">Uncharacterized protein</fullName>
    </submittedName>
</protein>